<dbReference type="PANTHER" id="PTHR37490:SF3">
    <property type="entry name" value="DUF3431 DOMAIN CONTAINING PROTEIN"/>
    <property type="match status" value="1"/>
</dbReference>
<organism evidence="1 2">
    <name type="scientific">Zasmidium cellare</name>
    <name type="common">Wine cellar mold</name>
    <name type="synonym">Racodium cellare</name>
    <dbReference type="NCBI Taxonomy" id="395010"/>
    <lineage>
        <taxon>Eukaryota</taxon>
        <taxon>Fungi</taxon>
        <taxon>Dikarya</taxon>
        <taxon>Ascomycota</taxon>
        <taxon>Pezizomycotina</taxon>
        <taxon>Dothideomycetes</taxon>
        <taxon>Dothideomycetidae</taxon>
        <taxon>Mycosphaerellales</taxon>
        <taxon>Mycosphaerellaceae</taxon>
        <taxon>Zasmidium</taxon>
    </lineage>
</organism>
<comment type="caution">
    <text evidence="1">The sequence shown here is derived from an EMBL/GenBank/DDBJ whole genome shotgun (WGS) entry which is preliminary data.</text>
</comment>
<dbReference type="Pfam" id="PF11913">
    <property type="entry name" value="DUF3431"/>
    <property type="match status" value="1"/>
</dbReference>
<sequence length="273" mass="31397">MARGREDCETSGYAAFVCSFFCSSLQDLEFMDFGPMGHLDILDSHRIPAMAKRPMSTLKFVYVADDPNAAWTVPRNKGREGMVYLTYIVDNYDELADIVIFSHANRYQWHNDDPLYDGQRVLKRLRLSHILEQGYANLRCVWTLGCPDEIRPHIEAEAASPASDPRSSEARAGSFYRSAFEELFPGVEVPDVVGAACCAQFAVTAERIRQRPKSDFERYRTWLLQTELNDDLAGRIIEYSWHNFPSDWPLIDRDGQWRNMSEIDAEYDLKYPA</sequence>
<gene>
    <name evidence="1" type="ORF">PRZ48_003807</name>
</gene>
<keyword evidence="2" id="KW-1185">Reference proteome</keyword>
<dbReference type="InterPro" id="IPR021838">
    <property type="entry name" value="DUF3431"/>
</dbReference>
<evidence type="ECO:0000313" key="1">
    <source>
        <dbReference type="EMBL" id="KAK4505842.1"/>
    </source>
</evidence>
<accession>A0ABR0EW59</accession>
<dbReference type="Proteomes" id="UP001305779">
    <property type="component" value="Unassembled WGS sequence"/>
</dbReference>
<evidence type="ECO:0000313" key="2">
    <source>
        <dbReference type="Proteomes" id="UP001305779"/>
    </source>
</evidence>
<name>A0ABR0EW59_ZASCE</name>
<protein>
    <submittedName>
        <fullName evidence="1">Uncharacterized protein</fullName>
    </submittedName>
</protein>
<dbReference type="PANTHER" id="PTHR37490">
    <property type="entry name" value="EXPRESSED PROTEIN"/>
    <property type="match status" value="1"/>
</dbReference>
<dbReference type="EMBL" id="JAXOVC010000002">
    <property type="protein sequence ID" value="KAK4505842.1"/>
    <property type="molecule type" value="Genomic_DNA"/>
</dbReference>
<proteinExistence type="predicted"/>
<reference evidence="1 2" key="1">
    <citation type="journal article" date="2023" name="G3 (Bethesda)">
        <title>A chromosome-level genome assembly of Zasmidium syzygii isolated from banana leaves.</title>
        <authorList>
            <person name="van Westerhoven A.C."/>
            <person name="Mehrabi R."/>
            <person name="Talebi R."/>
            <person name="Steentjes M.B.F."/>
            <person name="Corcolon B."/>
            <person name="Chong P.A."/>
            <person name="Kema G.H.J."/>
            <person name="Seidl M.F."/>
        </authorList>
    </citation>
    <scope>NUCLEOTIDE SEQUENCE [LARGE SCALE GENOMIC DNA]</scope>
    <source>
        <strain evidence="1 2">P124</strain>
    </source>
</reference>